<evidence type="ECO:0000256" key="9">
    <source>
        <dbReference type="ARBA" id="ARBA00023012"/>
    </source>
</evidence>
<dbReference type="Pfam" id="PF00512">
    <property type="entry name" value="HisKA"/>
    <property type="match status" value="1"/>
</dbReference>
<evidence type="ECO:0000256" key="6">
    <source>
        <dbReference type="ARBA" id="ARBA00022692"/>
    </source>
</evidence>
<keyword evidence="5" id="KW-0808">Transferase</keyword>
<reference evidence="12 13" key="1">
    <citation type="submission" date="2021-02" db="EMBL/GenBank/DDBJ databases">
        <title>Streptomyces spirodelae sp. nov., isolated from duckweed.</title>
        <authorList>
            <person name="Saimee Y."/>
            <person name="Duangmal K."/>
        </authorList>
    </citation>
    <scope>NUCLEOTIDE SEQUENCE [LARGE SCALE GENOMIC DNA]</scope>
    <source>
        <strain evidence="12 13">DW4-2</strain>
    </source>
</reference>
<dbReference type="SMART" id="SM00388">
    <property type="entry name" value="HisKA"/>
    <property type="match status" value="1"/>
</dbReference>
<dbReference type="Pfam" id="PF02518">
    <property type="entry name" value="HATPase_c"/>
    <property type="match status" value="1"/>
</dbReference>
<dbReference type="SUPFAM" id="SSF47384">
    <property type="entry name" value="Homodimeric domain of signal transducing histidine kinase"/>
    <property type="match status" value="1"/>
</dbReference>
<evidence type="ECO:0000313" key="12">
    <source>
        <dbReference type="EMBL" id="MBO8185262.1"/>
    </source>
</evidence>
<organism evidence="12 13">
    <name type="scientific">Streptomyces spirodelae</name>
    <dbReference type="NCBI Taxonomy" id="2812904"/>
    <lineage>
        <taxon>Bacteria</taxon>
        <taxon>Bacillati</taxon>
        <taxon>Actinomycetota</taxon>
        <taxon>Actinomycetes</taxon>
        <taxon>Kitasatosporales</taxon>
        <taxon>Streptomycetaceae</taxon>
        <taxon>Streptomyces</taxon>
    </lineage>
</organism>
<evidence type="ECO:0000256" key="1">
    <source>
        <dbReference type="ARBA" id="ARBA00000085"/>
    </source>
</evidence>
<dbReference type="PANTHER" id="PTHR45436">
    <property type="entry name" value="SENSOR HISTIDINE KINASE YKOH"/>
    <property type="match status" value="1"/>
</dbReference>
<keyword evidence="8" id="KW-1133">Transmembrane helix</keyword>
<comment type="catalytic activity">
    <reaction evidence="1">
        <text>ATP + protein L-histidine = ADP + protein N-phospho-L-histidine.</text>
        <dbReference type="EC" id="2.7.13.3"/>
    </reaction>
</comment>
<dbReference type="PROSITE" id="PS50109">
    <property type="entry name" value="HIS_KIN"/>
    <property type="match status" value="1"/>
</dbReference>
<dbReference type="SUPFAM" id="SSF158472">
    <property type="entry name" value="HAMP domain-like"/>
    <property type="match status" value="1"/>
</dbReference>
<keyword evidence="7 12" id="KW-0418">Kinase</keyword>
<dbReference type="EC" id="2.7.13.3" evidence="3"/>
<evidence type="ECO:0000259" key="10">
    <source>
        <dbReference type="PROSITE" id="PS50109"/>
    </source>
</evidence>
<keyword evidence="6" id="KW-0812">Transmembrane</keyword>
<dbReference type="Proteomes" id="UP001518976">
    <property type="component" value="Unassembled WGS sequence"/>
</dbReference>
<dbReference type="Pfam" id="PF00672">
    <property type="entry name" value="HAMP"/>
    <property type="match status" value="1"/>
</dbReference>
<keyword evidence="13" id="KW-1185">Reference proteome</keyword>
<evidence type="ECO:0000256" key="2">
    <source>
        <dbReference type="ARBA" id="ARBA00004236"/>
    </source>
</evidence>
<keyword evidence="4" id="KW-0597">Phosphoprotein</keyword>
<evidence type="ECO:0000313" key="13">
    <source>
        <dbReference type="Proteomes" id="UP001518976"/>
    </source>
</evidence>
<evidence type="ECO:0000256" key="3">
    <source>
        <dbReference type="ARBA" id="ARBA00012438"/>
    </source>
</evidence>
<sequence length="391" mass="41393">MAVAVCAVTVTVGVVVHQITYSREVSDARAAAQRQLADAARTYARNGTLVRGACLDSPRVPAELRELTRRGRQGTDFGSGPDGPGMWAARPVGDRMLCVHLGLREEIRSLRELDITMAVAGLLGVALVVPLGAVSAERLARRLRSAADTALTIADGDLDARINAAPRPGDEIADISAAVDSMAAALQQRLHSEQRFTADVAHELRTPLTGLVTSAELLPPGKPTGFVQDRVRALHVLVEDLLEVARLDAGAEQADLAPCPLGELIPACVAHTEHRATVCVTRDATVRTDPRRVERILTNLVSNAYRHGRPPVTVTVDQVRVTVRDHGPGFPKSLLAEGPQRFRTGAPERGRGQGLGLTIAKAQAQLIGADLVLDNAPGGGAQATLVLPAQD</sequence>
<keyword evidence="9" id="KW-0902">Two-component regulatory system</keyword>
<evidence type="ECO:0000256" key="5">
    <source>
        <dbReference type="ARBA" id="ARBA00022679"/>
    </source>
</evidence>
<dbReference type="Gene3D" id="1.10.287.130">
    <property type="match status" value="1"/>
</dbReference>
<dbReference type="Gene3D" id="6.10.340.10">
    <property type="match status" value="1"/>
</dbReference>
<feature type="domain" description="HAMP" evidence="11">
    <location>
        <begin position="137"/>
        <end position="191"/>
    </location>
</feature>
<evidence type="ECO:0000256" key="8">
    <source>
        <dbReference type="ARBA" id="ARBA00022989"/>
    </source>
</evidence>
<dbReference type="InterPro" id="IPR036097">
    <property type="entry name" value="HisK_dim/P_sf"/>
</dbReference>
<dbReference type="InterPro" id="IPR003594">
    <property type="entry name" value="HATPase_dom"/>
</dbReference>
<gene>
    <name evidence="12" type="ORF">JW592_07225</name>
</gene>
<dbReference type="SUPFAM" id="SSF55874">
    <property type="entry name" value="ATPase domain of HSP90 chaperone/DNA topoisomerase II/histidine kinase"/>
    <property type="match status" value="1"/>
</dbReference>
<evidence type="ECO:0000256" key="4">
    <source>
        <dbReference type="ARBA" id="ARBA00022553"/>
    </source>
</evidence>
<dbReference type="PROSITE" id="PS50885">
    <property type="entry name" value="HAMP"/>
    <property type="match status" value="1"/>
</dbReference>
<accession>A0ABS3WQ68</accession>
<dbReference type="InterPro" id="IPR005467">
    <property type="entry name" value="His_kinase_dom"/>
</dbReference>
<dbReference type="InterPro" id="IPR050428">
    <property type="entry name" value="TCS_sensor_his_kinase"/>
</dbReference>
<proteinExistence type="predicted"/>
<dbReference type="SMART" id="SM00387">
    <property type="entry name" value="HATPase_c"/>
    <property type="match status" value="1"/>
</dbReference>
<dbReference type="CDD" id="cd06225">
    <property type="entry name" value="HAMP"/>
    <property type="match status" value="1"/>
</dbReference>
<feature type="domain" description="Histidine kinase" evidence="10">
    <location>
        <begin position="199"/>
        <end position="391"/>
    </location>
</feature>
<dbReference type="PANTHER" id="PTHR45436:SF5">
    <property type="entry name" value="SENSOR HISTIDINE KINASE TRCS"/>
    <property type="match status" value="1"/>
</dbReference>
<name>A0ABS3WQ68_9ACTN</name>
<dbReference type="EMBL" id="JAFFZN010000004">
    <property type="protein sequence ID" value="MBO8185262.1"/>
    <property type="molecule type" value="Genomic_DNA"/>
</dbReference>
<protein>
    <recommendedName>
        <fullName evidence="3">histidine kinase</fullName>
        <ecNumber evidence="3">2.7.13.3</ecNumber>
    </recommendedName>
</protein>
<evidence type="ECO:0000259" key="11">
    <source>
        <dbReference type="PROSITE" id="PS50885"/>
    </source>
</evidence>
<dbReference type="InterPro" id="IPR003661">
    <property type="entry name" value="HisK_dim/P_dom"/>
</dbReference>
<dbReference type="CDD" id="cd00082">
    <property type="entry name" value="HisKA"/>
    <property type="match status" value="1"/>
</dbReference>
<dbReference type="SMART" id="SM00304">
    <property type="entry name" value="HAMP"/>
    <property type="match status" value="1"/>
</dbReference>
<dbReference type="GO" id="GO:0016301">
    <property type="term" value="F:kinase activity"/>
    <property type="evidence" value="ECO:0007669"/>
    <property type="project" value="UniProtKB-KW"/>
</dbReference>
<dbReference type="Gene3D" id="3.30.565.10">
    <property type="entry name" value="Histidine kinase-like ATPase, C-terminal domain"/>
    <property type="match status" value="1"/>
</dbReference>
<dbReference type="InterPro" id="IPR036890">
    <property type="entry name" value="HATPase_C_sf"/>
</dbReference>
<evidence type="ECO:0000256" key="7">
    <source>
        <dbReference type="ARBA" id="ARBA00022777"/>
    </source>
</evidence>
<keyword evidence="8" id="KW-0472">Membrane</keyword>
<comment type="caution">
    <text evidence="12">The sequence shown here is derived from an EMBL/GenBank/DDBJ whole genome shotgun (WGS) entry which is preliminary data.</text>
</comment>
<dbReference type="InterPro" id="IPR003660">
    <property type="entry name" value="HAMP_dom"/>
</dbReference>
<comment type="subcellular location">
    <subcellularLocation>
        <location evidence="2">Cell membrane</location>
    </subcellularLocation>
</comment>